<proteinExistence type="predicted"/>
<organism evidence="1 2">
    <name type="scientific">Scyliorhinus torazame</name>
    <name type="common">Cloudy catshark</name>
    <name type="synonym">Catulus torazame</name>
    <dbReference type="NCBI Taxonomy" id="75743"/>
    <lineage>
        <taxon>Eukaryota</taxon>
        <taxon>Metazoa</taxon>
        <taxon>Chordata</taxon>
        <taxon>Craniata</taxon>
        <taxon>Vertebrata</taxon>
        <taxon>Chondrichthyes</taxon>
        <taxon>Elasmobranchii</taxon>
        <taxon>Galeomorphii</taxon>
        <taxon>Galeoidea</taxon>
        <taxon>Carcharhiniformes</taxon>
        <taxon>Scyliorhinidae</taxon>
        <taxon>Scyliorhinus</taxon>
    </lineage>
</organism>
<comment type="caution">
    <text evidence="1">The sequence shown here is derived from an EMBL/GenBank/DDBJ whole genome shotgun (WGS) entry which is preliminary data.</text>
</comment>
<name>A0A401QFI3_SCYTO</name>
<gene>
    <name evidence="1" type="ORF">scyTo_0024854</name>
</gene>
<reference evidence="1 2" key="1">
    <citation type="journal article" date="2018" name="Nat. Ecol. Evol.">
        <title>Shark genomes provide insights into elasmobranch evolution and the origin of vertebrates.</title>
        <authorList>
            <person name="Hara Y"/>
            <person name="Yamaguchi K"/>
            <person name="Onimaru K"/>
            <person name="Kadota M"/>
            <person name="Koyanagi M"/>
            <person name="Keeley SD"/>
            <person name="Tatsumi K"/>
            <person name="Tanaka K"/>
            <person name="Motone F"/>
            <person name="Kageyama Y"/>
            <person name="Nozu R"/>
            <person name="Adachi N"/>
            <person name="Nishimura O"/>
            <person name="Nakagawa R"/>
            <person name="Tanegashima C"/>
            <person name="Kiyatake I"/>
            <person name="Matsumoto R"/>
            <person name="Murakumo K"/>
            <person name="Nishida K"/>
            <person name="Terakita A"/>
            <person name="Kuratani S"/>
            <person name="Sato K"/>
            <person name="Hyodo S Kuraku.S."/>
        </authorList>
    </citation>
    <scope>NUCLEOTIDE SEQUENCE [LARGE SCALE GENOMIC DNA]</scope>
</reference>
<dbReference type="AlphaFoldDB" id="A0A401QFI3"/>
<keyword evidence="2" id="KW-1185">Reference proteome</keyword>
<evidence type="ECO:0000313" key="2">
    <source>
        <dbReference type="Proteomes" id="UP000288216"/>
    </source>
</evidence>
<protein>
    <submittedName>
        <fullName evidence="1">Uncharacterized protein</fullName>
    </submittedName>
</protein>
<evidence type="ECO:0000313" key="1">
    <source>
        <dbReference type="EMBL" id="GCB84139.1"/>
    </source>
</evidence>
<sequence>MMDSIAGTRLCINAECLSPGRQGIASVSNESGFSRSC</sequence>
<feature type="non-terminal residue" evidence="1">
    <location>
        <position position="37"/>
    </location>
</feature>
<dbReference type="Proteomes" id="UP000288216">
    <property type="component" value="Unassembled WGS sequence"/>
</dbReference>
<accession>A0A401QFI3</accession>
<dbReference type="EMBL" id="BFAA01058537">
    <property type="protein sequence ID" value="GCB84139.1"/>
    <property type="molecule type" value="Genomic_DNA"/>
</dbReference>